<reference evidence="1" key="1">
    <citation type="submission" date="2021-06" db="EMBL/GenBank/DDBJ databases">
        <authorList>
            <person name="Kallberg Y."/>
            <person name="Tangrot J."/>
            <person name="Rosling A."/>
        </authorList>
    </citation>
    <scope>NUCLEOTIDE SEQUENCE</scope>
    <source>
        <strain evidence="1">87-6 pot B 2015</strain>
    </source>
</reference>
<keyword evidence="2" id="KW-1185">Reference proteome</keyword>
<proteinExistence type="predicted"/>
<dbReference type="Proteomes" id="UP000789375">
    <property type="component" value="Unassembled WGS sequence"/>
</dbReference>
<comment type="caution">
    <text evidence="1">The sequence shown here is derived from an EMBL/GenBank/DDBJ whole genome shotgun (WGS) entry which is preliminary data.</text>
</comment>
<dbReference type="EMBL" id="CAJVPP010001918">
    <property type="protein sequence ID" value="CAG8578857.1"/>
    <property type="molecule type" value="Genomic_DNA"/>
</dbReference>
<name>A0A9N9G5K0_FUNMO</name>
<protein>
    <submittedName>
        <fullName evidence="1">13338_t:CDS:1</fullName>
    </submittedName>
</protein>
<organism evidence="1 2">
    <name type="scientific">Funneliformis mosseae</name>
    <name type="common">Endomycorrhizal fungus</name>
    <name type="synonym">Glomus mosseae</name>
    <dbReference type="NCBI Taxonomy" id="27381"/>
    <lineage>
        <taxon>Eukaryota</taxon>
        <taxon>Fungi</taxon>
        <taxon>Fungi incertae sedis</taxon>
        <taxon>Mucoromycota</taxon>
        <taxon>Glomeromycotina</taxon>
        <taxon>Glomeromycetes</taxon>
        <taxon>Glomerales</taxon>
        <taxon>Glomeraceae</taxon>
        <taxon>Funneliformis</taxon>
    </lineage>
</organism>
<gene>
    <name evidence="1" type="ORF">FMOSSE_LOCUS7845</name>
</gene>
<evidence type="ECO:0000313" key="1">
    <source>
        <dbReference type="EMBL" id="CAG8578857.1"/>
    </source>
</evidence>
<sequence>MSRNLHLTYAIEATLVDNLYKILTWKTSEEVFGCLNVIILPKYRDDAWSKKYLIAEDIIPPPQLLQKHSSFGKPNADRFKHDVFVVYKWLDYENSHEVTAKYLILNREPGEGQYVNPMLARYPNMLRGAAREPFRELTANPNNPIFIRNIQNIQPNSMRILLRYLYGQDIDDAIQRRDSINVWNRRTGYETYNNSNVPLYKDLLSNV</sequence>
<evidence type="ECO:0000313" key="2">
    <source>
        <dbReference type="Proteomes" id="UP000789375"/>
    </source>
</evidence>
<dbReference type="AlphaFoldDB" id="A0A9N9G5K0"/>
<accession>A0A9N9G5K0</accession>